<sequence>MNSDPVSIQPFIGPILMVISLIIIHAVFAAAEIAMVSMNPSKMMEQSIEGNKKAKRVLQLLDRSDIFLTSIQVGLTLTALLISGFSVYIFSMFFSIIELPLIMNQGITLIISSIAATLILLLLGDKLPKAIAAQEPNNTAMALSGTVNILRLFTAPLVWLLDIGLRGLKRLIPIEFNANEESITRDEFRSFLEHSHQHEVIDMDEFSMLKGVLSLDNKIAREVMVPRTDAFMLDYDDPNEENIQEMLETPHSRVPLYFEDKDNILGIVHVKNLLKASKHKPLYSIDLKEISNEPLFVPETIYIDDLIFQMKRTQNQMAILNDEYGGVVGIVTLEDLLEEIVGEIDDEYDESNNLIEEIDDIHYSADGATPLDYFNEFFDTNIDSEDVDTIAGYFITEYGSIPSEEEAAYIEVQLLRLTVSKMEGSRISSLYVEKLELKNEETELNGMEEE</sequence>
<keyword evidence="3" id="KW-1003">Cell membrane</keyword>
<dbReference type="InterPro" id="IPR000644">
    <property type="entry name" value="CBS_dom"/>
</dbReference>
<dbReference type="InterPro" id="IPR051676">
    <property type="entry name" value="UPF0053_domain"/>
</dbReference>
<keyword evidence="7 9" id="KW-0129">CBS domain</keyword>
<dbReference type="Proteomes" id="UP000238205">
    <property type="component" value="Unassembled WGS sequence"/>
</dbReference>
<accession>A0A2T0W882</accession>
<dbReference type="SMART" id="SM01091">
    <property type="entry name" value="CorC_HlyC"/>
    <property type="match status" value="1"/>
</dbReference>
<keyword evidence="4 10" id="KW-0812">Transmembrane</keyword>
<organism evidence="14 15">
    <name type="scientific">Alkalibacterium olivapovliticus</name>
    <dbReference type="NCBI Taxonomy" id="99907"/>
    <lineage>
        <taxon>Bacteria</taxon>
        <taxon>Bacillati</taxon>
        <taxon>Bacillota</taxon>
        <taxon>Bacilli</taxon>
        <taxon>Lactobacillales</taxon>
        <taxon>Carnobacteriaceae</taxon>
        <taxon>Alkalibacterium</taxon>
    </lineage>
</organism>
<dbReference type="Pfam" id="PF00571">
    <property type="entry name" value="CBS"/>
    <property type="match status" value="2"/>
</dbReference>
<evidence type="ECO:0000313" key="14">
    <source>
        <dbReference type="EMBL" id="PRY82892.1"/>
    </source>
</evidence>
<evidence type="ECO:0000256" key="5">
    <source>
        <dbReference type="ARBA" id="ARBA00022737"/>
    </source>
</evidence>
<comment type="similarity">
    <text evidence="2">Belongs to the UPF0053 family.</text>
</comment>
<feature type="transmembrane region" description="Helical" evidence="11">
    <location>
        <begin position="66"/>
        <end position="90"/>
    </location>
</feature>
<dbReference type="GO" id="GO:0050660">
    <property type="term" value="F:flavin adenine dinucleotide binding"/>
    <property type="evidence" value="ECO:0007669"/>
    <property type="project" value="InterPro"/>
</dbReference>
<dbReference type="Pfam" id="PF03471">
    <property type="entry name" value="CorC_HlyC"/>
    <property type="match status" value="1"/>
</dbReference>
<keyword evidence="6 10" id="KW-1133">Transmembrane helix</keyword>
<comment type="caution">
    <text evidence="14">The sequence shown here is derived from an EMBL/GenBank/DDBJ whole genome shotgun (WGS) entry which is preliminary data.</text>
</comment>
<gene>
    <name evidence="14" type="ORF">CLV38_108102</name>
</gene>
<keyword evidence="5" id="KW-0677">Repeat</keyword>
<dbReference type="CDD" id="cd04590">
    <property type="entry name" value="CBS_pair_CorC_HlyC_assoc"/>
    <property type="match status" value="1"/>
</dbReference>
<protein>
    <submittedName>
        <fullName evidence="14">Putative hemolysin</fullName>
    </submittedName>
</protein>
<feature type="transmembrane region" description="Helical" evidence="11">
    <location>
        <begin position="12"/>
        <end position="36"/>
    </location>
</feature>
<dbReference type="Gene3D" id="3.10.580.10">
    <property type="entry name" value="CBS-domain"/>
    <property type="match status" value="1"/>
</dbReference>
<evidence type="ECO:0000256" key="1">
    <source>
        <dbReference type="ARBA" id="ARBA00004651"/>
    </source>
</evidence>
<dbReference type="InterPro" id="IPR036318">
    <property type="entry name" value="FAD-bd_PCMH-like_sf"/>
</dbReference>
<feature type="domain" description="CBS" evidence="12">
    <location>
        <begin position="290"/>
        <end position="347"/>
    </location>
</feature>
<evidence type="ECO:0000256" key="6">
    <source>
        <dbReference type="ARBA" id="ARBA00022989"/>
    </source>
</evidence>
<evidence type="ECO:0000256" key="2">
    <source>
        <dbReference type="ARBA" id="ARBA00006337"/>
    </source>
</evidence>
<dbReference type="Gene3D" id="3.30.465.10">
    <property type="match status" value="1"/>
</dbReference>
<keyword evidence="8 10" id="KW-0472">Membrane</keyword>
<evidence type="ECO:0000256" key="4">
    <source>
        <dbReference type="ARBA" id="ARBA00022692"/>
    </source>
</evidence>
<evidence type="ECO:0000259" key="13">
    <source>
        <dbReference type="PROSITE" id="PS51846"/>
    </source>
</evidence>
<name>A0A2T0W882_9LACT</name>
<dbReference type="InterPro" id="IPR044751">
    <property type="entry name" value="Ion_transp-like_CBS"/>
</dbReference>
<dbReference type="SUPFAM" id="SSF54631">
    <property type="entry name" value="CBS-domain pair"/>
    <property type="match status" value="1"/>
</dbReference>
<keyword evidence="15" id="KW-1185">Reference proteome</keyword>
<comment type="subcellular location">
    <subcellularLocation>
        <location evidence="1">Cell membrane</location>
        <topology evidence="1">Multi-pass membrane protein</topology>
    </subcellularLocation>
</comment>
<dbReference type="SUPFAM" id="SSF56176">
    <property type="entry name" value="FAD-binding/transporter-associated domain-like"/>
    <property type="match status" value="1"/>
</dbReference>
<evidence type="ECO:0000256" key="11">
    <source>
        <dbReference type="SAM" id="Phobius"/>
    </source>
</evidence>
<evidence type="ECO:0000313" key="15">
    <source>
        <dbReference type="Proteomes" id="UP000238205"/>
    </source>
</evidence>
<evidence type="ECO:0000256" key="10">
    <source>
        <dbReference type="PROSITE-ProRule" id="PRU01193"/>
    </source>
</evidence>
<dbReference type="RefSeq" id="WP_106192653.1">
    <property type="nucleotide sequence ID" value="NZ_PVTO01000008.1"/>
</dbReference>
<dbReference type="PROSITE" id="PS51846">
    <property type="entry name" value="CNNM"/>
    <property type="match status" value="1"/>
</dbReference>
<dbReference type="AlphaFoldDB" id="A0A2T0W882"/>
<dbReference type="PROSITE" id="PS51371">
    <property type="entry name" value="CBS"/>
    <property type="match status" value="2"/>
</dbReference>
<dbReference type="InterPro" id="IPR016169">
    <property type="entry name" value="FAD-bd_PCMH_sub2"/>
</dbReference>
<evidence type="ECO:0000256" key="3">
    <source>
        <dbReference type="ARBA" id="ARBA00022475"/>
    </source>
</evidence>
<dbReference type="InterPro" id="IPR005170">
    <property type="entry name" value="Transptr-assoc_dom"/>
</dbReference>
<proteinExistence type="inferred from homology"/>
<dbReference type="PANTHER" id="PTHR43099:SF4">
    <property type="entry name" value="INTEGRAL MEMBRANE PROTEIN"/>
    <property type="match status" value="1"/>
</dbReference>
<dbReference type="Pfam" id="PF01595">
    <property type="entry name" value="CNNM"/>
    <property type="match status" value="1"/>
</dbReference>
<dbReference type="EMBL" id="PVTO01000008">
    <property type="protein sequence ID" value="PRY82892.1"/>
    <property type="molecule type" value="Genomic_DNA"/>
</dbReference>
<dbReference type="InterPro" id="IPR046342">
    <property type="entry name" value="CBS_dom_sf"/>
</dbReference>
<dbReference type="OrthoDB" id="9798188at2"/>
<feature type="transmembrane region" description="Helical" evidence="11">
    <location>
        <begin position="102"/>
        <end position="123"/>
    </location>
</feature>
<evidence type="ECO:0000256" key="8">
    <source>
        <dbReference type="ARBA" id="ARBA00023136"/>
    </source>
</evidence>
<dbReference type="PANTHER" id="PTHR43099">
    <property type="entry name" value="UPF0053 PROTEIN YRKA"/>
    <property type="match status" value="1"/>
</dbReference>
<evidence type="ECO:0000259" key="12">
    <source>
        <dbReference type="PROSITE" id="PS51371"/>
    </source>
</evidence>
<evidence type="ECO:0000256" key="7">
    <source>
        <dbReference type="ARBA" id="ARBA00023122"/>
    </source>
</evidence>
<dbReference type="InterPro" id="IPR002550">
    <property type="entry name" value="CNNM"/>
</dbReference>
<reference evidence="14 15" key="1">
    <citation type="submission" date="2018-03" db="EMBL/GenBank/DDBJ databases">
        <title>Genomic Encyclopedia of Archaeal and Bacterial Type Strains, Phase II (KMG-II): from individual species to whole genera.</title>
        <authorList>
            <person name="Goeker M."/>
        </authorList>
    </citation>
    <scope>NUCLEOTIDE SEQUENCE [LARGE SCALE GENOMIC DNA]</scope>
    <source>
        <strain evidence="14 15">DSM 13175</strain>
    </source>
</reference>
<feature type="domain" description="CBS" evidence="12">
    <location>
        <begin position="224"/>
        <end position="284"/>
    </location>
</feature>
<dbReference type="GO" id="GO:0005886">
    <property type="term" value="C:plasma membrane"/>
    <property type="evidence" value="ECO:0007669"/>
    <property type="project" value="UniProtKB-SubCell"/>
</dbReference>
<dbReference type="FunFam" id="3.10.580.10:FF:000002">
    <property type="entry name" value="Magnesium/cobalt efflux protein CorC"/>
    <property type="match status" value="1"/>
</dbReference>
<feature type="domain" description="CNNM transmembrane" evidence="13">
    <location>
        <begin position="7"/>
        <end position="205"/>
    </location>
</feature>
<evidence type="ECO:0000256" key="9">
    <source>
        <dbReference type="PROSITE-ProRule" id="PRU00703"/>
    </source>
</evidence>